<feature type="region of interest" description="Disordered" evidence="1">
    <location>
        <begin position="660"/>
        <end position="680"/>
    </location>
</feature>
<accession>A0A0A1UCR3</accession>
<dbReference type="RefSeq" id="XP_004260482.1">
    <property type="nucleotide sequence ID" value="XM_004260434.1"/>
</dbReference>
<dbReference type="GeneID" id="14892683"/>
<dbReference type="PANTHER" id="PTHR37049">
    <property type="entry name" value="PEPTIDASE S41 FAMILY PROTEIN"/>
    <property type="match status" value="1"/>
</dbReference>
<evidence type="ECO:0000256" key="2">
    <source>
        <dbReference type="SAM" id="SignalP"/>
    </source>
</evidence>
<evidence type="ECO:0000313" key="4">
    <source>
        <dbReference type="Proteomes" id="UP000014680"/>
    </source>
</evidence>
<keyword evidence="2" id="KW-0732">Signal</keyword>
<name>A0A0A1UCR3_ENTIV</name>
<dbReference type="VEuPathDB" id="AmoebaDB:EIN_432730"/>
<proteinExistence type="predicted"/>
<feature type="chain" id="PRO_5001980437" description="Tail specific protease domain-containing protein" evidence="2">
    <location>
        <begin position="18"/>
        <end position="699"/>
    </location>
</feature>
<feature type="signal peptide" evidence="2">
    <location>
        <begin position="1"/>
        <end position="17"/>
    </location>
</feature>
<keyword evidence="4" id="KW-1185">Reference proteome</keyword>
<evidence type="ECO:0008006" key="5">
    <source>
        <dbReference type="Google" id="ProtNLM"/>
    </source>
</evidence>
<dbReference type="InterPro" id="IPR052766">
    <property type="entry name" value="S41A_metabolite_peptidase"/>
</dbReference>
<dbReference type="Proteomes" id="UP000014680">
    <property type="component" value="Unassembled WGS sequence"/>
</dbReference>
<gene>
    <name evidence="3" type="ORF">EIN_432730</name>
</gene>
<organism evidence="3 4">
    <name type="scientific">Entamoeba invadens IP1</name>
    <dbReference type="NCBI Taxonomy" id="370355"/>
    <lineage>
        <taxon>Eukaryota</taxon>
        <taxon>Amoebozoa</taxon>
        <taxon>Evosea</taxon>
        <taxon>Archamoebae</taxon>
        <taxon>Mastigamoebida</taxon>
        <taxon>Entamoebidae</taxon>
        <taxon>Entamoeba</taxon>
    </lineage>
</organism>
<protein>
    <recommendedName>
        <fullName evidence="5">Tail specific protease domain-containing protein</fullName>
    </recommendedName>
</protein>
<dbReference type="KEGG" id="eiv:EIN_432730"/>
<evidence type="ECO:0000256" key="1">
    <source>
        <dbReference type="SAM" id="MobiDB-lite"/>
    </source>
</evidence>
<sequence length="699" mass="79779">MLIFLFLVISVFSKCETNICSPADAISEMKTDLFPKADALIILDRIDEYLGAYAFRDTAKNPPQPPSRPTYHKKFDIDAEIAKIRINVESAPENVNFYDFFVSLQKLVKGPSDLHLSLKIADSTNYKITQFYTMNPINFVFKGKDVYLRVVNTILGLSPQRIFGQEIITSLNEKMNNNSKIIKINGVDATQFLSNYALKYYRLKNENGAIAYMKQLFEVSLYSSFPYEENDLKFVLTFSDNTSVSFNSVLYYLSPSLFKSNDEAMKIKRVIDQKTKNERDRVSNNEVIAKIPFEITNTDFAPKLKGENVYEYTLPNIISCTKRVIDDINMNILVVNSFSPTKVSDFITTADNCMKFFDTNTHPILVVLPNNGGGYVSAEDYLYKLLFPSTYYTKRYIARINETTEKVMKGGFVNSLIDPLTNTLRSRDQQFLITGKLTEWYSNPQTDTYGDVLYTHTQPSYLNSPSSGTYQMKNVRKSNEIIVMTDHFCFSACSLFAKNVVEKKSAITATYSGLPTSTFRVVGESPTVVIKDEEITRNYNVDLGTFGLSMKISFMPSLPSDESDFVPNEYRTHQPEEYVDIDSFEDTESSVMEFIKAAIQIYENHQIQCNDNQTKKDDRCKESSDSESWGSLCINGVFNPEQCEFIECREGYIRDNNKCITANPQPNDDQETSNQIESHDQDTSPAFYIFLSLSFLLFV</sequence>
<reference evidence="3 4" key="1">
    <citation type="submission" date="2012-10" db="EMBL/GenBank/DDBJ databases">
        <authorList>
            <person name="Zafar N."/>
            <person name="Inman J."/>
            <person name="Hall N."/>
            <person name="Lorenzi H."/>
            <person name="Caler E."/>
        </authorList>
    </citation>
    <scope>NUCLEOTIDE SEQUENCE [LARGE SCALE GENOMIC DNA]</scope>
    <source>
        <strain evidence="3 4">IP1</strain>
    </source>
</reference>
<dbReference type="Gene3D" id="3.90.226.10">
    <property type="entry name" value="2-enoyl-CoA Hydratase, Chain A, domain 1"/>
    <property type="match status" value="1"/>
</dbReference>
<dbReference type="OrthoDB" id="27214at2759"/>
<evidence type="ECO:0000313" key="3">
    <source>
        <dbReference type="EMBL" id="ELP93711.1"/>
    </source>
</evidence>
<dbReference type="AlphaFoldDB" id="A0A0A1UCR3"/>
<dbReference type="InterPro" id="IPR029045">
    <property type="entry name" value="ClpP/crotonase-like_dom_sf"/>
</dbReference>
<dbReference type="PANTHER" id="PTHR37049:SF4">
    <property type="entry name" value="RHODANESE DOMAIN-CONTAINING PROTEIN"/>
    <property type="match status" value="1"/>
</dbReference>
<feature type="compositionally biased region" description="Polar residues" evidence="1">
    <location>
        <begin position="660"/>
        <end position="676"/>
    </location>
</feature>
<dbReference type="SUPFAM" id="SSF52096">
    <property type="entry name" value="ClpP/crotonase"/>
    <property type="match status" value="1"/>
</dbReference>
<dbReference type="EMBL" id="KB206267">
    <property type="protein sequence ID" value="ELP93711.1"/>
    <property type="molecule type" value="Genomic_DNA"/>
</dbReference>